<dbReference type="STRING" id="42156.A0A3P6TRD6"/>
<organism evidence="1 2">
    <name type="scientific">Litomosoides sigmodontis</name>
    <name type="common">Filarial nematode worm</name>
    <dbReference type="NCBI Taxonomy" id="42156"/>
    <lineage>
        <taxon>Eukaryota</taxon>
        <taxon>Metazoa</taxon>
        <taxon>Ecdysozoa</taxon>
        <taxon>Nematoda</taxon>
        <taxon>Chromadorea</taxon>
        <taxon>Rhabditida</taxon>
        <taxon>Spirurina</taxon>
        <taxon>Spiruromorpha</taxon>
        <taxon>Filarioidea</taxon>
        <taxon>Onchocercidae</taxon>
        <taxon>Litomosoides</taxon>
    </lineage>
</organism>
<dbReference type="OrthoDB" id="10067479at2759"/>
<keyword evidence="2" id="KW-1185">Reference proteome</keyword>
<gene>
    <name evidence="1" type="ORF">NLS_LOCUS506</name>
</gene>
<dbReference type="Pfam" id="PF15375">
    <property type="entry name" value="FSAF1"/>
    <property type="match status" value="1"/>
</dbReference>
<reference evidence="1 2" key="1">
    <citation type="submission" date="2018-08" db="EMBL/GenBank/DDBJ databases">
        <authorList>
            <person name="Laetsch R D."/>
            <person name="Stevens L."/>
            <person name="Kumar S."/>
            <person name="Blaxter L. M."/>
        </authorList>
    </citation>
    <scope>NUCLEOTIDE SEQUENCE [LARGE SCALE GENOMIC DNA]</scope>
</reference>
<proteinExistence type="predicted"/>
<evidence type="ECO:0000313" key="2">
    <source>
        <dbReference type="Proteomes" id="UP000277928"/>
    </source>
</evidence>
<accession>A0A3P6TRD6</accession>
<dbReference type="OMA" id="MFAMESW"/>
<name>A0A3P6TRD6_LITSI</name>
<sequence>MDDWRIDGQEDVFAKGLGTLDEMMDSLASGLNGFSATNFPERDIGQGMQVVPCALSELFSQCEKGQKSIRKKILKTTPRSGKELTNAVSLKKVTFDVEKFAADECADAVERGEARARLAMKLGAKPSRNNYVNYKQLKKELNVKKNLEPEFDKLSALKALKKLSVKKKVKRISRK</sequence>
<dbReference type="Proteomes" id="UP000277928">
    <property type="component" value="Unassembled WGS sequence"/>
</dbReference>
<dbReference type="EMBL" id="UYRX01000012">
    <property type="protein sequence ID" value="VDK68648.1"/>
    <property type="molecule type" value="Genomic_DNA"/>
</dbReference>
<protein>
    <submittedName>
        <fullName evidence="1">Uncharacterized protein</fullName>
    </submittedName>
</protein>
<dbReference type="AlphaFoldDB" id="A0A3P6TRD6"/>
<evidence type="ECO:0000313" key="1">
    <source>
        <dbReference type="EMBL" id="VDK68648.1"/>
    </source>
</evidence>
<dbReference type="InterPro" id="IPR027973">
    <property type="entry name" value="FSAF1-like"/>
</dbReference>